<dbReference type="GO" id="GO:0046417">
    <property type="term" value="P:chorismate metabolic process"/>
    <property type="evidence" value="ECO:0007669"/>
    <property type="project" value="InterPro"/>
</dbReference>
<evidence type="ECO:0000313" key="5">
    <source>
        <dbReference type="Proteomes" id="UP000249165"/>
    </source>
</evidence>
<dbReference type="GO" id="GO:0009697">
    <property type="term" value="P:salicylic acid biosynthetic process"/>
    <property type="evidence" value="ECO:0007669"/>
    <property type="project" value="TreeGrafter"/>
</dbReference>
<evidence type="ECO:0000259" key="3">
    <source>
        <dbReference type="PROSITE" id="PS51168"/>
    </source>
</evidence>
<dbReference type="OrthoDB" id="514491at2"/>
<dbReference type="GO" id="GO:0004106">
    <property type="term" value="F:chorismate mutase activity"/>
    <property type="evidence" value="ECO:0007669"/>
    <property type="project" value="UniProtKB-EC"/>
</dbReference>
<dbReference type="PROSITE" id="PS51168">
    <property type="entry name" value="CHORISMATE_MUT_2"/>
    <property type="match status" value="1"/>
</dbReference>
<evidence type="ECO:0000313" key="4">
    <source>
        <dbReference type="EMBL" id="RAK07435.1"/>
    </source>
</evidence>
<dbReference type="EC" id="5.4.99.5" evidence="1"/>
<dbReference type="RefSeq" id="WP_009503186.1">
    <property type="nucleotide sequence ID" value="NZ_LIGK01000133.1"/>
</dbReference>
<dbReference type="InterPro" id="IPR036263">
    <property type="entry name" value="Chorismate_II_sf"/>
</dbReference>
<evidence type="ECO:0000256" key="1">
    <source>
        <dbReference type="ARBA" id="ARBA00012404"/>
    </source>
</evidence>
<keyword evidence="4" id="KW-0670">Pyruvate</keyword>
<dbReference type="AlphaFoldDB" id="A0A327XJN4"/>
<comment type="caution">
    <text evidence="4">The sequence shown here is derived from an EMBL/GenBank/DDBJ whole genome shotgun (WGS) entry which is preliminary data.</text>
</comment>
<dbReference type="InterPro" id="IPR002701">
    <property type="entry name" value="CM_II_prokaryot"/>
</dbReference>
<feature type="domain" description="Chorismate mutase" evidence="3">
    <location>
        <begin position="4"/>
        <end position="95"/>
    </location>
</feature>
<dbReference type="InterPro" id="IPR036979">
    <property type="entry name" value="CM_dom_sf"/>
</dbReference>
<dbReference type="SMART" id="SM00830">
    <property type="entry name" value="CM_2"/>
    <property type="match status" value="1"/>
</dbReference>
<dbReference type="EMBL" id="QLMG01000102">
    <property type="protein sequence ID" value="RAK07435.1"/>
    <property type="molecule type" value="Genomic_DNA"/>
</dbReference>
<dbReference type="Gene3D" id="1.20.59.10">
    <property type="entry name" value="Chorismate mutase"/>
    <property type="match status" value="1"/>
</dbReference>
<evidence type="ECO:0000256" key="2">
    <source>
        <dbReference type="ARBA" id="ARBA00023235"/>
    </source>
</evidence>
<dbReference type="Pfam" id="PF01817">
    <property type="entry name" value="CM_2"/>
    <property type="match status" value="1"/>
</dbReference>
<dbReference type="InterPro" id="IPR051331">
    <property type="entry name" value="Chorismate_mutase-related"/>
</dbReference>
<protein>
    <recommendedName>
        <fullName evidence="1">chorismate mutase</fullName>
        <ecNumber evidence="1">5.4.99.5</ecNumber>
    </recommendedName>
</protein>
<reference evidence="4 5" key="1">
    <citation type="submission" date="2018-06" db="EMBL/GenBank/DDBJ databases">
        <title>Genomic Encyclopedia of Archaeal and Bacterial Type Strains, Phase II (KMG-II): from individual species to whole genera.</title>
        <authorList>
            <person name="Goeker M."/>
        </authorList>
    </citation>
    <scope>NUCLEOTIDE SEQUENCE [LARGE SCALE GENOMIC DNA]</scope>
    <source>
        <strain evidence="4 5">DSM 22011</strain>
    </source>
</reference>
<dbReference type="Proteomes" id="UP000249165">
    <property type="component" value="Unassembled WGS sequence"/>
</dbReference>
<accession>A0A327XJN4</accession>
<keyword evidence="5" id="KW-1185">Reference proteome</keyword>
<dbReference type="GO" id="GO:0016829">
    <property type="term" value="F:lyase activity"/>
    <property type="evidence" value="ECO:0007669"/>
    <property type="project" value="UniProtKB-KW"/>
</dbReference>
<organism evidence="4 5">
    <name type="scientific">Salipiger aestuarii</name>
    <dbReference type="NCBI Taxonomy" id="568098"/>
    <lineage>
        <taxon>Bacteria</taxon>
        <taxon>Pseudomonadati</taxon>
        <taxon>Pseudomonadota</taxon>
        <taxon>Alphaproteobacteria</taxon>
        <taxon>Rhodobacterales</taxon>
        <taxon>Roseobacteraceae</taxon>
        <taxon>Salipiger</taxon>
    </lineage>
</organism>
<dbReference type="PANTHER" id="PTHR38041">
    <property type="entry name" value="CHORISMATE MUTASE"/>
    <property type="match status" value="1"/>
</dbReference>
<dbReference type="PANTHER" id="PTHR38041:SF1">
    <property type="entry name" value="CHORISMATE MUTASE"/>
    <property type="match status" value="1"/>
</dbReference>
<keyword evidence="2" id="KW-0413">Isomerase</keyword>
<keyword evidence="4" id="KW-0456">Lyase</keyword>
<proteinExistence type="predicted"/>
<dbReference type="SUPFAM" id="SSF48600">
    <property type="entry name" value="Chorismate mutase II"/>
    <property type="match status" value="1"/>
</dbReference>
<name>A0A327XJN4_9RHOB</name>
<sequence>MRDPATLSDMAELRAEIDRIDRELSAVLAHRARVISRAAELKADNGWPARIDTRVDEVVANARANAARDGWDPDLAQYIWTELVEWSIRREQTALGRE</sequence>
<gene>
    <name evidence="4" type="ORF">ATI53_11023</name>
</gene>